<dbReference type="PANTHER" id="PTHR42853">
    <property type="entry name" value="ACETYL-COENZYME A CARBOXYLASE CARBOXYL TRANSFERASE SUBUNIT ALPHA"/>
    <property type="match status" value="1"/>
</dbReference>
<sequence length="260" mass="29071">MSLFKHDLDPAEVVAKSREDRYSANYIIQSLFSDFFEMHGDRLQGDDPSIVSGVAMLNEQPVTVIAIDKGLTLDEKIAKRNGSPTPSGYRKAQRMMQHAEKFRQPIITFINTPGAYPGKEAEENGQGEAIAQSILMSMKITVPIIAIIYGEGGSGGALALATADEVWMFENATYSVLSPEGFASILWKDGKRSDEAARLMGLTAAELADEGVIDYVIPEGWTKRRLMRLVQVRLERSIERLMKLDPNELVSRRQQRFRKF</sequence>
<gene>
    <name evidence="12" type="ORF">IV50_GL001121</name>
</gene>
<keyword evidence="4" id="KW-0808">Transferase</keyword>
<evidence type="ECO:0000256" key="8">
    <source>
        <dbReference type="ARBA" id="ARBA00023098"/>
    </source>
</evidence>
<reference evidence="12 13" key="1">
    <citation type="journal article" date="2015" name="Genome Announc.">
        <title>Expanding the biotechnology potential of lactobacilli through comparative genomics of 213 strains and associated genera.</title>
        <authorList>
            <person name="Sun Z."/>
            <person name="Harris H.M."/>
            <person name="McCann A."/>
            <person name="Guo C."/>
            <person name="Argimon S."/>
            <person name="Zhang W."/>
            <person name="Yang X."/>
            <person name="Jeffery I.B."/>
            <person name="Cooney J.C."/>
            <person name="Kagawa T.F."/>
            <person name="Liu W."/>
            <person name="Song Y."/>
            <person name="Salvetti E."/>
            <person name="Wrobel A."/>
            <person name="Rasinkangas P."/>
            <person name="Parkhill J."/>
            <person name="Rea M.C."/>
            <person name="O'Sullivan O."/>
            <person name="Ritari J."/>
            <person name="Douillard F.P."/>
            <person name="Paul Ross R."/>
            <person name="Yang R."/>
            <person name="Briner A.E."/>
            <person name="Felis G.E."/>
            <person name="de Vos W.M."/>
            <person name="Barrangou R."/>
            <person name="Klaenhammer T.R."/>
            <person name="Caufield P.W."/>
            <person name="Cui Y."/>
            <person name="Zhang H."/>
            <person name="O'Toole P.W."/>
        </authorList>
    </citation>
    <scope>NUCLEOTIDE SEQUENCE [LARGE SCALE GENOMIC DNA]</scope>
    <source>
        <strain evidence="12 13">DSM 20410</strain>
    </source>
</reference>
<dbReference type="NCBIfam" id="NF041504">
    <property type="entry name" value="AccA_sub"/>
    <property type="match status" value="1"/>
</dbReference>
<dbReference type="Gene3D" id="3.90.226.10">
    <property type="entry name" value="2-enoyl-CoA Hydratase, Chain A, domain 1"/>
    <property type="match status" value="1"/>
</dbReference>
<dbReference type="UniPathway" id="UPA00655">
    <property type="reaction ID" value="UER00711"/>
</dbReference>
<dbReference type="GO" id="GO:0016743">
    <property type="term" value="F:carboxyl- or carbamoyltransferase activity"/>
    <property type="evidence" value="ECO:0007669"/>
    <property type="project" value="InterPro"/>
</dbReference>
<dbReference type="InterPro" id="IPR029045">
    <property type="entry name" value="ClpP/crotonase-like_dom_sf"/>
</dbReference>
<evidence type="ECO:0000256" key="4">
    <source>
        <dbReference type="ARBA" id="ARBA00022679"/>
    </source>
</evidence>
<dbReference type="AlphaFoldDB" id="A0A0R2H957"/>
<evidence type="ECO:0000313" key="12">
    <source>
        <dbReference type="EMBL" id="KRN46148.1"/>
    </source>
</evidence>
<dbReference type="InterPro" id="IPR011763">
    <property type="entry name" value="COA_CT_C"/>
</dbReference>
<dbReference type="PRINTS" id="PR01069">
    <property type="entry name" value="ACCCTRFRASEA"/>
</dbReference>
<evidence type="ECO:0000259" key="11">
    <source>
        <dbReference type="PROSITE" id="PS50989"/>
    </source>
</evidence>
<keyword evidence="13" id="KW-1185">Reference proteome</keyword>
<dbReference type="PANTHER" id="PTHR42853:SF3">
    <property type="entry name" value="ACETYL-COENZYME A CARBOXYLASE CARBOXYL TRANSFERASE SUBUNIT ALPHA, CHLOROPLASTIC"/>
    <property type="match status" value="1"/>
</dbReference>
<comment type="catalytic activity">
    <reaction evidence="10">
        <text>N(6)-carboxybiotinyl-L-lysyl-[protein] + acetyl-CoA = N(6)-biotinyl-L-lysyl-[protein] + malonyl-CoA</text>
        <dbReference type="Rhea" id="RHEA:54728"/>
        <dbReference type="Rhea" id="RHEA-COMP:10505"/>
        <dbReference type="Rhea" id="RHEA-COMP:10506"/>
        <dbReference type="ChEBI" id="CHEBI:57288"/>
        <dbReference type="ChEBI" id="CHEBI:57384"/>
        <dbReference type="ChEBI" id="CHEBI:83144"/>
        <dbReference type="ChEBI" id="CHEBI:83145"/>
        <dbReference type="EC" id="2.1.3.15"/>
    </reaction>
</comment>
<evidence type="ECO:0000256" key="1">
    <source>
        <dbReference type="ARBA" id="ARBA00004956"/>
    </source>
</evidence>
<evidence type="ECO:0000256" key="5">
    <source>
        <dbReference type="ARBA" id="ARBA00022741"/>
    </source>
</evidence>
<comment type="caution">
    <text evidence="12">The sequence shown here is derived from an EMBL/GenBank/DDBJ whole genome shotgun (WGS) entry which is preliminary data.</text>
</comment>
<name>A0A0R2H957_WEIVI</name>
<keyword evidence="3" id="KW-0444">Lipid biosynthesis</keyword>
<dbReference type="GO" id="GO:0009317">
    <property type="term" value="C:acetyl-CoA carboxylase complex"/>
    <property type="evidence" value="ECO:0007669"/>
    <property type="project" value="InterPro"/>
</dbReference>
<keyword evidence="8" id="KW-0443">Lipid metabolism</keyword>
<comment type="pathway">
    <text evidence="1">Lipid metabolism; malonyl-CoA biosynthesis; malonyl-CoA from acetyl-CoA: step 1/1.</text>
</comment>
<organism evidence="12 13">
    <name type="scientific">Weissella viridescens</name>
    <name type="common">Lactobacillus viridescens</name>
    <dbReference type="NCBI Taxonomy" id="1629"/>
    <lineage>
        <taxon>Bacteria</taxon>
        <taxon>Bacillati</taxon>
        <taxon>Bacillota</taxon>
        <taxon>Bacilli</taxon>
        <taxon>Lactobacillales</taxon>
        <taxon>Lactobacillaceae</taxon>
        <taxon>Weissella</taxon>
    </lineage>
</organism>
<dbReference type="SUPFAM" id="SSF52096">
    <property type="entry name" value="ClpP/crotonase"/>
    <property type="match status" value="1"/>
</dbReference>
<keyword evidence="5" id="KW-0547">Nucleotide-binding</keyword>
<proteinExistence type="predicted"/>
<dbReference type="GeneID" id="86899055"/>
<dbReference type="InterPro" id="IPR001095">
    <property type="entry name" value="Acetyl_CoA_COase_a_su"/>
</dbReference>
<evidence type="ECO:0000256" key="2">
    <source>
        <dbReference type="ARBA" id="ARBA00011883"/>
    </source>
</evidence>
<dbReference type="Proteomes" id="UP000051992">
    <property type="component" value="Unassembled WGS sequence"/>
</dbReference>
<evidence type="ECO:0000256" key="3">
    <source>
        <dbReference type="ARBA" id="ARBA00022516"/>
    </source>
</evidence>
<evidence type="ECO:0000256" key="6">
    <source>
        <dbReference type="ARBA" id="ARBA00022832"/>
    </source>
</evidence>
<dbReference type="GO" id="GO:0005524">
    <property type="term" value="F:ATP binding"/>
    <property type="evidence" value="ECO:0007669"/>
    <property type="project" value="UniProtKB-KW"/>
</dbReference>
<keyword evidence="7" id="KW-0067">ATP-binding</keyword>
<dbReference type="PROSITE" id="PS50989">
    <property type="entry name" value="COA_CT_CTER"/>
    <property type="match status" value="1"/>
</dbReference>
<dbReference type="OrthoDB" id="9808023at2"/>
<evidence type="ECO:0000256" key="7">
    <source>
        <dbReference type="ARBA" id="ARBA00022840"/>
    </source>
</evidence>
<protein>
    <recommendedName>
        <fullName evidence="2">acetyl-CoA carboxytransferase</fullName>
        <ecNumber evidence="2">2.1.3.15</ecNumber>
    </recommendedName>
</protein>
<keyword evidence="6" id="KW-0276">Fatty acid metabolism</keyword>
<dbReference type="PATRIC" id="fig|1629.5.peg.1128"/>
<evidence type="ECO:0000256" key="10">
    <source>
        <dbReference type="ARBA" id="ARBA00049152"/>
    </source>
</evidence>
<keyword evidence="9" id="KW-0275">Fatty acid biosynthesis</keyword>
<accession>A0A0R2H957</accession>
<evidence type="ECO:0000313" key="13">
    <source>
        <dbReference type="Proteomes" id="UP000051992"/>
    </source>
</evidence>
<dbReference type="EMBL" id="JQBM01000003">
    <property type="protein sequence ID" value="KRN46148.1"/>
    <property type="molecule type" value="Genomic_DNA"/>
</dbReference>
<evidence type="ECO:0000256" key="9">
    <source>
        <dbReference type="ARBA" id="ARBA00023160"/>
    </source>
</evidence>
<dbReference type="Pfam" id="PF03255">
    <property type="entry name" value="ACCA"/>
    <property type="match status" value="1"/>
</dbReference>
<dbReference type="GO" id="GO:0006633">
    <property type="term" value="P:fatty acid biosynthetic process"/>
    <property type="evidence" value="ECO:0007669"/>
    <property type="project" value="UniProtKB-KW"/>
</dbReference>
<dbReference type="GO" id="GO:2001295">
    <property type="term" value="P:malonyl-CoA biosynthetic process"/>
    <property type="evidence" value="ECO:0007669"/>
    <property type="project" value="UniProtKB-UniPathway"/>
</dbReference>
<dbReference type="EC" id="2.1.3.15" evidence="2"/>
<dbReference type="RefSeq" id="WP_082626019.1">
    <property type="nucleotide sequence ID" value="NZ_BJLU01000005.1"/>
</dbReference>
<feature type="domain" description="CoA carboxyltransferase C-terminal" evidence="11">
    <location>
        <begin position="1"/>
        <end position="240"/>
    </location>
</feature>
<dbReference type="GO" id="GO:0003989">
    <property type="term" value="F:acetyl-CoA carboxylase activity"/>
    <property type="evidence" value="ECO:0007669"/>
    <property type="project" value="InterPro"/>
</dbReference>